<comment type="caution">
    <text evidence="1">The sequence shown here is derived from an EMBL/GenBank/DDBJ whole genome shotgun (WGS) entry which is preliminary data.</text>
</comment>
<gene>
    <name evidence="1" type="ORF">GCM10012289_05100</name>
</gene>
<reference evidence="1" key="2">
    <citation type="submission" date="2020-09" db="EMBL/GenBank/DDBJ databases">
        <authorList>
            <person name="Sun Q."/>
            <person name="Zhou Y."/>
        </authorList>
    </citation>
    <scope>NUCLEOTIDE SEQUENCE</scope>
    <source>
        <strain evidence="1">CGMCC 4.7368</strain>
    </source>
</reference>
<accession>A0A918DEN2</accession>
<evidence type="ECO:0000313" key="1">
    <source>
        <dbReference type="EMBL" id="GGO61861.1"/>
    </source>
</evidence>
<dbReference type="AlphaFoldDB" id="A0A918DEN2"/>
<protein>
    <submittedName>
        <fullName evidence="1">Uncharacterized protein</fullName>
    </submittedName>
</protein>
<keyword evidence="2" id="KW-1185">Reference proteome</keyword>
<reference evidence="1" key="1">
    <citation type="journal article" date="2014" name="Int. J. Syst. Evol. Microbiol.">
        <title>Complete genome sequence of Corynebacterium casei LMG S-19264T (=DSM 44701T), isolated from a smear-ripened cheese.</title>
        <authorList>
            <consortium name="US DOE Joint Genome Institute (JGI-PGF)"/>
            <person name="Walter F."/>
            <person name="Albersmeier A."/>
            <person name="Kalinowski J."/>
            <person name="Ruckert C."/>
        </authorList>
    </citation>
    <scope>NUCLEOTIDE SEQUENCE</scope>
    <source>
        <strain evidence="1">CGMCC 4.7368</strain>
    </source>
</reference>
<evidence type="ECO:0000313" key="2">
    <source>
        <dbReference type="Proteomes" id="UP000646523"/>
    </source>
</evidence>
<name>A0A918DEN2_9ACTN</name>
<dbReference type="Proteomes" id="UP000646523">
    <property type="component" value="Unassembled WGS sequence"/>
</dbReference>
<sequence>MLGVLVQEEPVQDRALVGGHGGEVADPAGELGILPLEVPQAVGHVGGMRFQGVDQSVQGRVGLGGAVGLGRRGAVREIPQDAALVLAELEC</sequence>
<proteinExistence type="predicted"/>
<organism evidence="1 2">
    <name type="scientific">Nonomuraea cavernae</name>
    <dbReference type="NCBI Taxonomy" id="2045107"/>
    <lineage>
        <taxon>Bacteria</taxon>
        <taxon>Bacillati</taxon>
        <taxon>Actinomycetota</taxon>
        <taxon>Actinomycetes</taxon>
        <taxon>Streptosporangiales</taxon>
        <taxon>Streptosporangiaceae</taxon>
        <taxon>Nonomuraea</taxon>
    </lineage>
</organism>
<dbReference type="EMBL" id="BMNH01000001">
    <property type="protein sequence ID" value="GGO61861.1"/>
    <property type="molecule type" value="Genomic_DNA"/>
</dbReference>